<dbReference type="EMBL" id="BMAU01021334">
    <property type="protein sequence ID" value="GFY15518.1"/>
    <property type="molecule type" value="Genomic_DNA"/>
</dbReference>
<comment type="caution">
    <text evidence="1">The sequence shown here is derived from an EMBL/GenBank/DDBJ whole genome shotgun (WGS) entry which is preliminary data.</text>
</comment>
<accession>A0A8X6VNX7</accession>
<evidence type="ECO:0000313" key="1">
    <source>
        <dbReference type="EMBL" id="GFY15518.1"/>
    </source>
</evidence>
<reference evidence="1" key="1">
    <citation type="submission" date="2020-08" db="EMBL/GenBank/DDBJ databases">
        <title>Multicomponent nature underlies the extraordinary mechanical properties of spider dragline silk.</title>
        <authorList>
            <person name="Kono N."/>
            <person name="Nakamura H."/>
            <person name="Mori M."/>
            <person name="Yoshida Y."/>
            <person name="Ohtoshi R."/>
            <person name="Malay A.D."/>
            <person name="Moran D.A.P."/>
            <person name="Tomita M."/>
            <person name="Numata K."/>
            <person name="Arakawa K."/>
        </authorList>
    </citation>
    <scope>NUCLEOTIDE SEQUENCE</scope>
</reference>
<keyword evidence="2" id="KW-1185">Reference proteome</keyword>
<sequence>MEENDPCEKWSLSTRRKLEIVILCYLMVYYRPIETKNVELSAIPINLLSILNFLKLNPKDLVGSIKHRGGSVLAWGCESATESVIENEVADDLAKEATSNPVDPEDHMVLTSTEIYSRAKELICRTWVVPPVHPCTFCNVWGFPVRRLLHPPAVLRLCTDLWTHGSGLVSLDQMGLVPPPLVTDTSITSGNPTNYIKVVIKPV</sequence>
<name>A0A8X6VNX7_TRICX</name>
<gene>
    <name evidence="1" type="primary">NCL1_09596</name>
    <name evidence="1" type="ORF">TNCV_1573291</name>
</gene>
<dbReference type="AlphaFoldDB" id="A0A8X6VNX7"/>
<proteinExistence type="predicted"/>
<protein>
    <submittedName>
        <fullName evidence="1">Uncharacterized protein</fullName>
    </submittedName>
</protein>
<organism evidence="1 2">
    <name type="scientific">Trichonephila clavipes</name>
    <name type="common">Golden silk orbweaver</name>
    <name type="synonym">Nephila clavipes</name>
    <dbReference type="NCBI Taxonomy" id="2585209"/>
    <lineage>
        <taxon>Eukaryota</taxon>
        <taxon>Metazoa</taxon>
        <taxon>Ecdysozoa</taxon>
        <taxon>Arthropoda</taxon>
        <taxon>Chelicerata</taxon>
        <taxon>Arachnida</taxon>
        <taxon>Araneae</taxon>
        <taxon>Araneomorphae</taxon>
        <taxon>Entelegynae</taxon>
        <taxon>Araneoidea</taxon>
        <taxon>Nephilidae</taxon>
        <taxon>Trichonephila</taxon>
    </lineage>
</organism>
<evidence type="ECO:0000313" key="2">
    <source>
        <dbReference type="Proteomes" id="UP000887159"/>
    </source>
</evidence>
<dbReference type="Proteomes" id="UP000887159">
    <property type="component" value="Unassembled WGS sequence"/>
</dbReference>